<dbReference type="InterPro" id="IPR013686">
    <property type="entry name" value="Polypept-transport_assoc_ShlB"/>
</dbReference>
<dbReference type="SUPFAM" id="SSF56935">
    <property type="entry name" value="Porins"/>
    <property type="match status" value="1"/>
</dbReference>
<dbReference type="InterPro" id="IPR005565">
    <property type="entry name" value="Hemolysn_activator_HlyB_C"/>
</dbReference>
<keyword evidence="1" id="KW-1134">Transmembrane beta strand</keyword>
<dbReference type="Proteomes" id="UP000198339">
    <property type="component" value="Unassembled WGS sequence"/>
</dbReference>
<feature type="domain" description="Haemolysin activator HlyB C-terminal" evidence="5">
    <location>
        <begin position="217"/>
        <end position="538"/>
    </location>
</feature>
<keyword evidence="4" id="KW-0732">Signal</keyword>
<proteinExistence type="predicted"/>
<feature type="domain" description="Polypeptide-transport-associated ShlB-type" evidence="6">
    <location>
        <begin position="82"/>
        <end position="156"/>
    </location>
</feature>
<dbReference type="Pfam" id="PF08479">
    <property type="entry name" value="POTRA_2"/>
    <property type="match status" value="1"/>
</dbReference>
<dbReference type="EMBL" id="FZPA01000002">
    <property type="protein sequence ID" value="SNS56343.1"/>
    <property type="molecule type" value="Genomic_DNA"/>
</dbReference>
<dbReference type="GO" id="GO:0046819">
    <property type="term" value="P:protein secretion by the type V secretion system"/>
    <property type="evidence" value="ECO:0007669"/>
    <property type="project" value="TreeGrafter"/>
</dbReference>
<dbReference type="Gene3D" id="2.40.160.50">
    <property type="entry name" value="membrane protein fhac: a member of the omp85/tpsb transporter family"/>
    <property type="match status" value="1"/>
</dbReference>
<evidence type="ECO:0000256" key="3">
    <source>
        <dbReference type="ARBA" id="ARBA00023237"/>
    </source>
</evidence>
<evidence type="ECO:0000256" key="2">
    <source>
        <dbReference type="ARBA" id="ARBA00022692"/>
    </source>
</evidence>
<dbReference type="Pfam" id="PF03865">
    <property type="entry name" value="ShlB"/>
    <property type="match status" value="1"/>
</dbReference>
<name>A0A239FJ87_9SPHN</name>
<protein>
    <submittedName>
        <fullName evidence="7">Hemolysin activation/secretion protein</fullName>
    </submittedName>
</protein>
<reference evidence="7 8" key="1">
    <citation type="submission" date="2017-06" db="EMBL/GenBank/DDBJ databases">
        <authorList>
            <person name="Kim H.J."/>
            <person name="Triplett B.A."/>
        </authorList>
    </citation>
    <scope>NUCLEOTIDE SEQUENCE [LARGE SCALE GENOMIC DNA]</scope>
    <source>
        <strain evidence="7 8">DS15</strain>
    </source>
</reference>
<keyword evidence="3" id="KW-0998">Cell outer membrane</keyword>
<evidence type="ECO:0000256" key="1">
    <source>
        <dbReference type="ARBA" id="ARBA00022452"/>
    </source>
</evidence>
<evidence type="ECO:0000259" key="6">
    <source>
        <dbReference type="Pfam" id="PF08479"/>
    </source>
</evidence>
<feature type="chain" id="PRO_5013348683" evidence="4">
    <location>
        <begin position="34"/>
        <end position="577"/>
    </location>
</feature>
<evidence type="ECO:0000259" key="5">
    <source>
        <dbReference type="Pfam" id="PF03865"/>
    </source>
</evidence>
<dbReference type="GO" id="GO:0008320">
    <property type="term" value="F:protein transmembrane transporter activity"/>
    <property type="evidence" value="ECO:0007669"/>
    <property type="project" value="TreeGrafter"/>
</dbReference>
<keyword evidence="1" id="KW-0472">Membrane</keyword>
<evidence type="ECO:0000313" key="8">
    <source>
        <dbReference type="Proteomes" id="UP000198339"/>
    </source>
</evidence>
<sequence>MTADRRQSPAARTWPLGALSAALALVSPLPAFAQDLRTVQPQPVPPPLDAPAPPDAATESYGVLRGVRVLTDPAQLQKQGVAVEGIAIDDTAALPGASVRAALAPFIGKPLDLALLDDMRAALAQALLDGGERFARVVVPAQEVPGGAVQLLVLRGRAGTIEVAGAKYFSEASYRRELRIEPGDPIDHAALDADIDWLNRNPFRRVQLVTRPGATAGEVDLTLQTTEQRPLRVYGGINNSGTSSTGYGRAFVGLNWGNVFGLGHQLGYQHTHSIDDWDLFRSDSVNYTVPLPWRHLLTASVSVGHVKSRVPEPLDQRGKSSAFSLRYLTPLAGTGNFHHELTLGLDYKRSDNNLLFAEAPVFGAATDIMQASVGYSASLDDAGGVTAMDVTLVLSPGDISDRNTDAAFQAQRAGARARYTYLNAGLNRHTRLPGDFTWVFDLRGQVTSTNLLGSEQLAMGGAGSLRGFDEGQVYVDEGFVLRNELRHPPMAVLRSLGGKLADQMQLLWFVDYGLGFVHSPLPDERARYSLASVGFGVRYQLGNHLDFRLDHGVQIGDPGTDPRGRHYGTHVGLTLSW</sequence>
<evidence type="ECO:0000313" key="7">
    <source>
        <dbReference type="EMBL" id="SNS56343.1"/>
    </source>
</evidence>
<keyword evidence="8" id="KW-1185">Reference proteome</keyword>
<dbReference type="InterPro" id="IPR051544">
    <property type="entry name" value="TPS_OM_transporter"/>
</dbReference>
<dbReference type="GO" id="GO:0098046">
    <property type="term" value="C:type V protein secretion system complex"/>
    <property type="evidence" value="ECO:0007669"/>
    <property type="project" value="TreeGrafter"/>
</dbReference>
<dbReference type="AlphaFoldDB" id="A0A239FJ87"/>
<accession>A0A239FJ87</accession>
<evidence type="ECO:0000256" key="4">
    <source>
        <dbReference type="SAM" id="SignalP"/>
    </source>
</evidence>
<gene>
    <name evidence="7" type="ORF">SAMN06295955_10284</name>
</gene>
<dbReference type="PANTHER" id="PTHR34597">
    <property type="entry name" value="SLR1661 PROTEIN"/>
    <property type="match status" value="1"/>
</dbReference>
<dbReference type="RefSeq" id="WP_170935438.1">
    <property type="nucleotide sequence ID" value="NZ_FZPA01000002.1"/>
</dbReference>
<dbReference type="PANTHER" id="PTHR34597:SF3">
    <property type="entry name" value="OUTER MEMBRANE TRANSPORTER CDIB"/>
    <property type="match status" value="1"/>
</dbReference>
<feature type="signal peptide" evidence="4">
    <location>
        <begin position="1"/>
        <end position="33"/>
    </location>
</feature>
<dbReference type="Gene3D" id="3.10.20.310">
    <property type="entry name" value="membrane protein fhac"/>
    <property type="match status" value="1"/>
</dbReference>
<organism evidence="7 8">
    <name type="scientific">Sphingopyxis indica</name>
    <dbReference type="NCBI Taxonomy" id="436663"/>
    <lineage>
        <taxon>Bacteria</taxon>
        <taxon>Pseudomonadati</taxon>
        <taxon>Pseudomonadota</taxon>
        <taxon>Alphaproteobacteria</taxon>
        <taxon>Sphingomonadales</taxon>
        <taxon>Sphingomonadaceae</taxon>
        <taxon>Sphingopyxis</taxon>
    </lineage>
</organism>
<keyword evidence="2" id="KW-0812">Transmembrane</keyword>